<gene>
    <name evidence="1" type="ORF">PENTCL1PPCAC_30536</name>
</gene>
<dbReference type="EMBL" id="BTSX01000066">
    <property type="protein sequence ID" value="GMT08362.1"/>
    <property type="molecule type" value="Genomic_DNA"/>
</dbReference>
<dbReference type="Proteomes" id="UP001432027">
    <property type="component" value="Unassembled WGS sequence"/>
</dbReference>
<accession>A0AAV5UMU2</accession>
<dbReference type="InterPro" id="IPR016186">
    <property type="entry name" value="C-type_lectin-like/link_sf"/>
</dbReference>
<evidence type="ECO:0008006" key="3">
    <source>
        <dbReference type="Google" id="ProtNLM"/>
    </source>
</evidence>
<reference evidence="1" key="1">
    <citation type="submission" date="2023-10" db="EMBL/GenBank/DDBJ databases">
        <title>Genome assembly of Pristionchus species.</title>
        <authorList>
            <person name="Yoshida K."/>
            <person name="Sommer R.J."/>
        </authorList>
    </citation>
    <scope>NUCLEOTIDE SEQUENCE</scope>
    <source>
        <strain evidence="1">RS0144</strain>
    </source>
</reference>
<dbReference type="AlphaFoldDB" id="A0AAV5UMU2"/>
<dbReference type="CDD" id="cd00037">
    <property type="entry name" value="CLECT"/>
    <property type="match status" value="1"/>
</dbReference>
<name>A0AAV5UMU2_9BILA</name>
<organism evidence="1 2">
    <name type="scientific">Pristionchus entomophagus</name>
    <dbReference type="NCBI Taxonomy" id="358040"/>
    <lineage>
        <taxon>Eukaryota</taxon>
        <taxon>Metazoa</taxon>
        <taxon>Ecdysozoa</taxon>
        <taxon>Nematoda</taxon>
        <taxon>Chromadorea</taxon>
        <taxon>Rhabditida</taxon>
        <taxon>Rhabditina</taxon>
        <taxon>Diplogasteromorpha</taxon>
        <taxon>Diplogasteroidea</taxon>
        <taxon>Neodiplogasteridae</taxon>
        <taxon>Pristionchus</taxon>
    </lineage>
</organism>
<keyword evidence="2" id="KW-1185">Reference proteome</keyword>
<sequence length="131" mass="14983">LQDGLDSERKCILFSDKCVPWFDASDICKREYSNSLPLSELNWLALRQLRQDNRLVWTGLQSNTSSELLDNGIPTSIFNPAWSDNDPTRKPDGECVAMDLASLTDKAPRVDLQVMRCPTARCLRDFCLCWR</sequence>
<dbReference type="InterPro" id="IPR016187">
    <property type="entry name" value="CTDL_fold"/>
</dbReference>
<proteinExistence type="predicted"/>
<dbReference type="SUPFAM" id="SSF56436">
    <property type="entry name" value="C-type lectin-like"/>
    <property type="match status" value="1"/>
</dbReference>
<dbReference type="Gene3D" id="3.10.100.10">
    <property type="entry name" value="Mannose-Binding Protein A, subunit A"/>
    <property type="match status" value="1"/>
</dbReference>
<evidence type="ECO:0000313" key="2">
    <source>
        <dbReference type="Proteomes" id="UP001432027"/>
    </source>
</evidence>
<feature type="non-terminal residue" evidence="1">
    <location>
        <position position="1"/>
    </location>
</feature>
<evidence type="ECO:0000313" key="1">
    <source>
        <dbReference type="EMBL" id="GMT08362.1"/>
    </source>
</evidence>
<protein>
    <recommendedName>
        <fullName evidence="3">C-type lectin domain-containing protein</fullName>
    </recommendedName>
</protein>
<comment type="caution">
    <text evidence="1">The sequence shown here is derived from an EMBL/GenBank/DDBJ whole genome shotgun (WGS) entry which is preliminary data.</text>
</comment>